<dbReference type="InterPro" id="IPR050867">
    <property type="entry name" value="NiFe/NiFeSe_hydrgnase_LSU"/>
</dbReference>
<organism evidence="1 2">
    <name type="scientific">Parasutterella excrementihominis</name>
    <dbReference type="NCBI Taxonomy" id="487175"/>
    <lineage>
        <taxon>Bacteria</taxon>
        <taxon>Pseudomonadati</taxon>
        <taxon>Pseudomonadota</taxon>
        <taxon>Betaproteobacteria</taxon>
        <taxon>Burkholderiales</taxon>
        <taxon>Sutterellaceae</taxon>
        <taxon>Parasutterella</taxon>
    </lineage>
</organism>
<dbReference type="SUPFAM" id="SSF56762">
    <property type="entry name" value="HydB/Nqo4-like"/>
    <property type="match status" value="1"/>
</dbReference>
<dbReference type="AlphaFoldDB" id="A0A6I3S453"/>
<comment type="caution">
    <text evidence="1">The sequence shown here is derived from an EMBL/GenBank/DDBJ whole genome shotgun (WGS) entry which is preliminary data.</text>
</comment>
<dbReference type="Proteomes" id="UP000462362">
    <property type="component" value="Unassembled WGS sequence"/>
</dbReference>
<evidence type="ECO:0000313" key="2">
    <source>
        <dbReference type="Proteomes" id="UP000462362"/>
    </source>
</evidence>
<name>A0A6I3S453_9BURK</name>
<gene>
    <name evidence="1" type="ORF">GMD42_00685</name>
</gene>
<dbReference type="InterPro" id="IPR029014">
    <property type="entry name" value="NiFe-Hase_large"/>
</dbReference>
<dbReference type="Gene3D" id="1.10.645.10">
    <property type="entry name" value="Cytochrome-c3 Hydrogenase, chain B"/>
    <property type="match status" value="2"/>
</dbReference>
<reference evidence="1 2" key="1">
    <citation type="journal article" date="2019" name="Nat. Med.">
        <title>A library of human gut bacterial isolates paired with longitudinal multiomics data enables mechanistic microbiome research.</title>
        <authorList>
            <person name="Poyet M."/>
            <person name="Groussin M."/>
            <person name="Gibbons S.M."/>
            <person name="Avila-Pacheco J."/>
            <person name="Jiang X."/>
            <person name="Kearney S.M."/>
            <person name="Perrotta A.R."/>
            <person name="Berdy B."/>
            <person name="Zhao S."/>
            <person name="Lieberman T.D."/>
            <person name="Swanson P.K."/>
            <person name="Smith M."/>
            <person name="Roesemann S."/>
            <person name="Alexander J.E."/>
            <person name="Rich S.A."/>
            <person name="Livny J."/>
            <person name="Vlamakis H."/>
            <person name="Clish C."/>
            <person name="Bullock K."/>
            <person name="Deik A."/>
            <person name="Scott J."/>
            <person name="Pierce K.A."/>
            <person name="Xavier R.J."/>
            <person name="Alm E.J."/>
        </authorList>
    </citation>
    <scope>NUCLEOTIDE SEQUENCE [LARGE SCALE GENOMIC DNA]</scope>
    <source>
        <strain evidence="1 2">BIOML-A2</strain>
    </source>
</reference>
<evidence type="ECO:0000313" key="1">
    <source>
        <dbReference type="EMBL" id="MTU42159.1"/>
    </source>
</evidence>
<sequence>MSYLGAIRFVLTTDGCSVSDVSIEPAKELRIEKLLCGKRVEDALALLPPLFALCPDSQTAAAAVACDVAQNSVPSQEVLVKARFANHLELINEGVRFFALQCAGEDYRAAKIKSVIRVRELVSELREMPYEDQTKRNKLWSELRGEVSYLLLDGFSESWEQDLFNGTITPSKDSLTAFFDKISSHRSRGYTSGPLLDKPTAFILQALKERGCWKNGSLESDVRSLTGPVARMRNNPTVAGLLMSDGNTNYTRFVARFIEVLSAADLIRMPLETIAAMELGKGSAVSLVQNSRGILLHAAKIIDGVIENYRILTPTEINVVDSEWFKKTLLNLKAKDAEELKKLAELTILSFDPCTQMDVELKNA</sequence>
<dbReference type="PANTHER" id="PTHR42958">
    <property type="entry name" value="HYDROGENASE-2 LARGE CHAIN"/>
    <property type="match status" value="1"/>
</dbReference>
<dbReference type="RefSeq" id="WP_155165254.1">
    <property type="nucleotide sequence ID" value="NZ_CAJUON010000006.1"/>
</dbReference>
<dbReference type="EMBL" id="WNCL01000001">
    <property type="protein sequence ID" value="MTU42159.1"/>
    <property type="molecule type" value="Genomic_DNA"/>
</dbReference>
<accession>A0A6I3S453</accession>
<protein>
    <submittedName>
        <fullName evidence="1">Uncharacterized protein</fullName>
    </submittedName>
</protein>
<proteinExistence type="predicted"/>
<dbReference type="PANTHER" id="PTHR42958:SF4">
    <property type="entry name" value="HYDROGENASE EXPRESSION_FORMATION PROTEIN HUPK"/>
    <property type="match status" value="1"/>
</dbReference>